<dbReference type="InterPro" id="IPR014284">
    <property type="entry name" value="RNA_pol_sigma-70_dom"/>
</dbReference>
<name>A0A143PHW3_LUTPR</name>
<dbReference type="OrthoDB" id="1098844at2"/>
<evidence type="ECO:0000256" key="3">
    <source>
        <dbReference type="ARBA" id="ARBA00023082"/>
    </source>
</evidence>
<keyword evidence="3" id="KW-0731">Sigma factor</keyword>
<gene>
    <name evidence="8" type="ORF">LuPra_00854</name>
</gene>
<dbReference type="GO" id="GO:0003677">
    <property type="term" value="F:DNA binding"/>
    <property type="evidence" value="ECO:0007669"/>
    <property type="project" value="UniProtKB-KW"/>
</dbReference>
<dbReference type="InterPro" id="IPR036388">
    <property type="entry name" value="WH-like_DNA-bd_sf"/>
</dbReference>
<dbReference type="SUPFAM" id="SSF88659">
    <property type="entry name" value="Sigma3 and sigma4 domains of RNA polymerase sigma factors"/>
    <property type="match status" value="1"/>
</dbReference>
<dbReference type="SUPFAM" id="SSF88946">
    <property type="entry name" value="Sigma2 domain of RNA polymerase sigma factors"/>
    <property type="match status" value="1"/>
</dbReference>
<dbReference type="Gene3D" id="1.10.10.10">
    <property type="entry name" value="Winged helix-like DNA-binding domain superfamily/Winged helix DNA-binding domain"/>
    <property type="match status" value="1"/>
</dbReference>
<evidence type="ECO:0000256" key="4">
    <source>
        <dbReference type="ARBA" id="ARBA00023125"/>
    </source>
</evidence>
<keyword evidence="2" id="KW-0805">Transcription regulation</keyword>
<dbReference type="GO" id="GO:0006352">
    <property type="term" value="P:DNA-templated transcription initiation"/>
    <property type="evidence" value="ECO:0007669"/>
    <property type="project" value="InterPro"/>
</dbReference>
<dbReference type="STRING" id="1855912.LuPra_00854"/>
<evidence type="ECO:0000256" key="1">
    <source>
        <dbReference type="ARBA" id="ARBA00010641"/>
    </source>
</evidence>
<sequence length="198" mass="22049">MPMFDFGGTAAGAPIALLTPQQQSSLAEGIRSHVPAAEQELVRLFADRVMFMALARTRDREAARDVAQDVMLAVFRAVRAGQLHESERLAAFVYGIARNLINNYLRTRTRLKEDPLDAALPLALQPDTADAEERLGLVRRALRALDLTDRTILLLTLVEGLKPGEIARRLGLTPEVVRTRKSRALKRTTERVKNLSRT</sequence>
<protein>
    <submittedName>
        <fullName evidence="8">RNA polymerase sigma factor</fullName>
    </submittedName>
</protein>
<dbReference type="InterPro" id="IPR039425">
    <property type="entry name" value="RNA_pol_sigma-70-like"/>
</dbReference>
<dbReference type="PANTHER" id="PTHR43133:SF8">
    <property type="entry name" value="RNA POLYMERASE SIGMA FACTOR HI_1459-RELATED"/>
    <property type="match status" value="1"/>
</dbReference>
<dbReference type="InterPro" id="IPR007627">
    <property type="entry name" value="RNA_pol_sigma70_r2"/>
</dbReference>
<evidence type="ECO:0000256" key="2">
    <source>
        <dbReference type="ARBA" id="ARBA00023015"/>
    </source>
</evidence>
<dbReference type="InterPro" id="IPR013325">
    <property type="entry name" value="RNA_pol_sigma_r2"/>
</dbReference>
<dbReference type="GO" id="GO:0016987">
    <property type="term" value="F:sigma factor activity"/>
    <property type="evidence" value="ECO:0007669"/>
    <property type="project" value="UniProtKB-KW"/>
</dbReference>
<evidence type="ECO:0000259" key="7">
    <source>
        <dbReference type="Pfam" id="PF08281"/>
    </source>
</evidence>
<dbReference type="NCBIfam" id="TIGR02937">
    <property type="entry name" value="sigma70-ECF"/>
    <property type="match status" value="1"/>
</dbReference>
<reference evidence="9" key="2">
    <citation type="submission" date="2016-04" db="EMBL/GenBank/DDBJ databases">
        <title>First Complete Genome Sequence of a Subdivision 6 Acidobacterium.</title>
        <authorList>
            <person name="Huang S."/>
            <person name="Vieira S."/>
            <person name="Bunk B."/>
            <person name="Riedel T."/>
            <person name="Sproeer C."/>
            <person name="Overmann J."/>
        </authorList>
    </citation>
    <scope>NUCLEOTIDE SEQUENCE [LARGE SCALE GENOMIC DNA]</scope>
    <source>
        <strain evidence="9">DSM 100886 HEG_-6_39</strain>
    </source>
</reference>
<organism evidence="8 9">
    <name type="scientific">Luteitalea pratensis</name>
    <dbReference type="NCBI Taxonomy" id="1855912"/>
    <lineage>
        <taxon>Bacteria</taxon>
        <taxon>Pseudomonadati</taxon>
        <taxon>Acidobacteriota</taxon>
        <taxon>Vicinamibacteria</taxon>
        <taxon>Vicinamibacterales</taxon>
        <taxon>Vicinamibacteraceae</taxon>
        <taxon>Luteitalea</taxon>
    </lineage>
</organism>
<keyword evidence="5" id="KW-0804">Transcription</keyword>
<dbReference type="KEGG" id="abac:LuPra_00854"/>
<dbReference type="RefSeq" id="WP_110169602.1">
    <property type="nucleotide sequence ID" value="NZ_CP015136.1"/>
</dbReference>
<proteinExistence type="inferred from homology"/>
<keyword evidence="4" id="KW-0238">DNA-binding</keyword>
<dbReference type="EMBL" id="CP015136">
    <property type="protein sequence ID" value="AMY07678.1"/>
    <property type="molecule type" value="Genomic_DNA"/>
</dbReference>
<dbReference type="PANTHER" id="PTHR43133">
    <property type="entry name" value="RNA POLYMERASE ECF-TYPE SIGMA FACTO"/>
    <property type="match status" value="1"/>
</dbReference>
<evidence type="ECO:0000256" key="5">
    <source>
        <dbReference type="ARBA" id="ARBA00023163"/>
    </source>
</evidence>
<accession>A0A143PHW3</accession>
<dbReference type="Pfam" id="PF04542">
    <property type="entry name" value="Sigma70_r2"/>
    <property type="match status" value="1"/>
</dbReference>
<comment type="similarity">
    <text evidence="1">Belongs to the sigma-70 factor family. ECF subfamily.</text>
</comment>
<evidence type="ECO:0000313" key="9">
    <source>
        <dbReference type="Proteomes" id="UP000076079"/>
    </source>
</evidence>
<evidence type="ECO:0000313" key="8">
    <source>
        <dbReference type="EMBL" id="AMY07678.1"/>
    </source>
</evidence>
<evidence type="ECO:0000259" key="6">
    <source>
        <dbReference type="Pfam" id="PF04542"/>
    </source>
</evidence>
<dbReference type="Pfam" id="PF08281">
    <property type="entry name" value="Sigma70_r4_2"/>
    <property type="match status" value="1"/>
</dbReference>
<dbReference type="AlphaFoldDB" id="A0A143PHW3"/>
<dbReference type="CDD" id="cd06171">
    <property type="entry name" value="Sigma70_r4"/>
    <property type="match status" value="1"/>
</dbReference>
<keyword evidence="9" id="KW-1185">Reference proteome</keyword>
<dbReference type="Gene3D" id="1.10.1740.10">
    <property type="match status" value="1"/>
</dbReference>
<dbReference type="Proteomes" id="UP000076079">
    <property type="component" value="Chromosome"/>
</dbReference>
<feature type="domain" description="RNA polymerase sigma-70 region 2" evidence="6">
    <location>
        <begin position="41"/>
        <end position="110"/>
    </location>
</feature>
<dbReference type="InterPro" id="IPR013324">
    <property type="entry name" value="RNA_pol_sigma_r3/r4-like"/>
</dbReference>
<feature type="domain" description="RNA polymerase sigma factor 70 region 4 type 2" evidence="7">
    <location>
        <begin position="137"/>
        <end position="187"/>
    </location>
</feature>
<dbReference type="InterPro" id="IPR013249">
    <property type="entry name" value="RNA_pol_sigma70_r4_t2"/>
</dbReference>
<reference evidence="8 9" key="1">
    <citation type="journal article" date="2016" name="Genome Announc.">
        <title>First Complete Genome Sequence of a Subdivision 6 Acidobacterium Strain.</title>
        <authorList>
            <person name="Huang S."/>
            <person name="Vieira S."/>
            <person name="Bunk B."/>
            <person name="Riedel T."/>
            <person name="Sproer C."/>
            <person name="Overmann J."/>
        </authorList>
    </citation>
    <scope>NUCLEOTIDE SEQUENCE [LARGE SCALE GENOMIC DNA]</scope>
    <source>
        <strain evidence="9">DSM 100886 HEG_-6_39</strain>
    </source>
</reference>